<dbReference type="AlphaFoldDB" id="A0A6M0CLB6"/>
<keyword evidence="1" id="KW-0560">Oxidoreductase</keyword>
<name>A0A6M0CLB6_9FLAO</name>
<organism evidence="1 2">
    <name type="scientific">Spongiivirga citrea</name>
    <dbReference type="NCBI Taxonomy" id="1481457"/>
    <lineage>
        <taxon>Bacteria</taxon>
        <taxon>Pseudomonadati</taxon>
        <taxon>Bacteroidota</taxon>
        <taxon>Flavobacteriia</taxon>
        <taxon>Flavobacteriales</taxon>
        <taxon>Flavobacteriaceae</taxon>
        <taxon>Spongiivirga</taxon>
    </lineage>
</organism>
<comment type="caution">
    <text evidence="1">The sequence shown here is derived from an EMBL/GenBank/DDBJ whole genome shotgun (WGS) entry which is preliminary data.</text>
</comment>
<protein>
    <submittedName>
        <fullName evidence="1">Peroxidase-related enzyme</fullName>
    </submittedName>
</protein>
<dbReference type="PANTHER" id="PTHR35446:SF2">
    <property type="entry name" value="CARBOXYMUCONOLACTONE DECARBOXYLASE-LIKE DOMAIN-CONTAINING PROTEIN"/>
    <property type="match status" value="1"/>
</dbReference>
<evidence type="ECO:0000313" key="2">
    <source>
        <dbReference type="Proteomes" id="UP000474296"/>
    </source>
</evidence>
<dbReference type="EMBL" id="JAABOQ010000002">
    <property type="protein sequence ID" value="NER16639.1"/>
    <property type="molecule type" value="Genomic_DNA"/>
</dbReference>
<dbReference type="PANTHER" id="PTHR35446">
    <property type="entry name" value="SI:CH211-175M2.5"/>
    <property type="match status" value="1"/>
</dbReference>
<dbReference type="Proteomes" id="UP000474296">
    <property type="component" value="Unassembled WGS sequence"/>
</dbReference>
<evidence type="ECO:0000313" key="1">
    <source>
        <dbReference type="EMBL" id="NER16639.1"/>
    </source>
</evidence>
<keyword evidence="1" id="KW-0575">Peroxidase</keyword>
<dbReference type="InterPro" id="IPR029032">
    <property type="entry name" value="AhpD-like"/>
</dbReference>
<gene>
    <name evidence="1" type="ORF">GWK10_05420</name>
</gene>
<dbReference type="RefSeq" id="WP_164029989.1">
    <property type="nucleotide sequence ID" value="NZ_JAABOQ010000002.1"/>
</dbReference>
<dbReference type="SUPFAM" id="SSF69118">
    <property type="entry name" value="AhpD-like"/>
    <property type="match status" value="1"/>
</dbReference>
<keyword evidence="2" id="KW-1185">Reference proteome</keyword>
<proteinExistence type="predicted"/>
<accession>A0A6M0CLB6</accession>
<reference evidence="1 2" key="1">
    <citation type="submission" date="2020-01" db="EMBL/GenBank/DDBJ databases">
        <title>Spongiivirga citrea KCTC 32990T.</title>
        <authorList>
            <person name="Wang G."/>
        </authorList>
    </citation>
    <scope>NUCLEOTIDE SEQUENCE [LARGE SCALE GENOMIC DNA]</scope>
    <source>
        <strain evidence="1 2">KCTC 32990</strain>
    </source>
</reference>
<dbReference type="Gene3D" id="1.20.1290.10">
    <property type="entry name" value="AhpD-like"/>
    <property type="match status" value="1"/>
</dbReference>
<dbReference type="NCBIfam" id="TIGR01926">
    <property type="entry name" value="peroxid_rel"/>
    <property type="match status" value="1"/>
</dbReference>
<dbReference type="InterPro" id="IPR010195">
    <property type="entry name" value="Uncharacterised_peroxidase-rel"/>
</dbReference>
<dbReference type="GO" id="GO:0004601">
    <property type="term" value="F:peroxidase activity"/>
    <property type="evidence" value="ECO:0007669"/>
    <property type="project" value="UniProtKB-KW"/>
</dbReference>
<sequence length="200" mass="22991">MSWIKVIGYKEATGKLKKLYDRIKGPNDSIDHVLSIHSLRPHTLQGHMMLYKNVLHHPDNSFDKWYLEFLGTYVSRLNSCDYCEKHHSVGLKNNLNDPAKYKELKEAMISEDFSQVLTSKEIAGVHYAVQLTNSHDTIVRNDLEVLREMGLNDGEILEINQVVCYFNYVNRMVVGLGVQLEKDNIGLSPQSNDSNDWSHK</sequence>